<name>F2Q263_TRIEC</name>
<accession>F2Q263</accession>
<gene>
    <name evidence="1" type="ORF">TEQG_07159</name>
</gene>
<evidence type="ECO:0000313" key="2">
    <source>
        <dbReference type="Proteomes" id="UP000009169"/>
    </source>
</evidence>
<protein>
    <submittedName>
        <fullName evidence="1">Uncharacterized protein</fullName>
    </submittedName>
</protein>
<dbReference type="Proteomes" id="UP000009169">
    <property type="component" value="Unassembled WGS sequence"/>
</dbReference>
<reference evidence="2" key="1">
    <citation type="journal article" date="2012" name="MBio">
        <title>Comparative genome analysis of Trichophyton rubrum and related dermatophytes reveals candidate genes involved in infection.</title>
        <authorList>
            <person name="Martinez D.A."/>
            <person name="Oliver B.G."/>
            <person name="Graeser Y."/>
            <person name="Goldberg J.M."/>
            <person name="Li W."/>
            <person name="Martinez-Rossi N.M."/>
            <person name="Monod M."/>
            <person name="Shelest E."/>
            <person name="Barton R.C."/>
            <person name="Birch E."/>
            <person name="Brakhage A.A."/>
            <person name="Chen Z."/>
            <person name="Gurr S.J."/>
            <person name="Heiman D."/>
            <person name="Heitman J."/>
            <person name="Kosti I."/>
            <person name="Rossi A."/>
            <person name="Saif S."/>
            <person name="Samalova M."/>
            <person name="Saunders C.W."/>
            <person name="Shea T."/>
            <person name="Summerbell R.C."/>
            <person name="Xu J."/>
            <person name="Young S."/>
            <person name="Zeng Q."/>
            <person name="Birren B.W."/>
            <person name="Cuomo C.A."/>
            <person name="White T.C."/>
        </authorList>
    </citation>
    <scope>NUCLEOTIDE SEQUENCE [LARGE SCALE GENOMIC DNA]</scope>
    <source>
        <strain evidence="2">ATCC MYA-4606 / CBS 127.97</strain>
    </source>
</reference>
<keyword evidence="2" id="KW-1185">Reference proteome</keyword>
<proteinExistence type="predicted"/>
<dbReference type="EMBL" id="DS995775">
    <property type="protein sequence ID" value="EGE08231.1"/>
    <property type="molecule type" value="Genomic_DNA"/>
</dbReference>
<organism evidence="1 2">
    <name type="scientific">Trichophyton equinum (strain ATCC MYA-4606 / CBS 127.97)</name>
    <name type="common">Horse ringworm fungus</name>
    <dbReference type="NCBI Taxonomy" id="559882"/>
    <lineage>
        <taxon>Eukaryota</taxon>
        <taxon>Fungi</taxon>
        <taxon>Dikarya</taxon>
        <taxon>Ascomycota</taxon>
        <taxon>Pezizomycotina</taxon>
        <taxon>Eurotiomycetes</taxon>
        <taxon>Eurotiomycetidae</taxon>
        <taxon>Onygenales</taxon>
        <taxon>Arthrodermataceae</taxon>
        <taxon>Trichophyton</taxon>
    </lineage>
</organism>
<sequence>MDAPGLQDWIEVSEAPFDYEDFNLSPTIFNTFCEEILQTNSVAKPQEPNGVAPLTQDRLIITGTIISKQYKLAELEEKTMDAIIDYMKKVEIWMKDIKEGLNILSEPPKSPVI</sequence>
<dbReference type="AlphaFoldDB" id="F2Q263"/>
<dbReference type="HOGENOM" id="CLU_2225105_0_0_1"/>
<dbReference type="VEuPathDB" id="FungiDB:TEQG_07159"/>
<evidence type="ECO:0000313" key="1">
    <source>
        <dbReference type="EMBL" id="EGE08231.1"/>
    </source>
</evidence>